<dbReference type="AlphaFoldDB" id="A0AA37TKY2"/>
<comment type="caution">
    <text evidence="1">The sequence shown here is derived from an EMBL/GenBank/DDBJ whole genome shotgun (WGS) entry which is preliminary data.</text>
</comment>
<gene>
    <name evidence="1" type="ORF">GCM10007894_11060</name>
</gene>
<accession>A0AA37TKY2</accession>
<dbReference type="InterPro" id="IPR046703">
    <property type="entry name" value="DUF6776"/>
</dbReference>
<sequence length="240" mass="27447">MVVLAYFAGWLAKYGLWHQADVQRDYWQQQYQQQQQALTDARQQLSTSKLDLSIEKQTLKQMQVDFNTLQGRLTKVTEELDFYRSVMAPEMAAEGVYASDMEIRSGALPNKYDFRLVLAQLKKRKTSVRGVVDVTFFGVQNGKTQRFRLSDMAVNDINKQFNFQYFQFITGSYVLPEGFEPQRVEVVVRVSARGSTKAATTTAKFDYQEVLIGAEDGQAILEQDTRVIDNPAKPNVVEND</sequence>
<dbReference type="EMBL" id="BSPO01000002">
    <property type="protein sequence ID" value="GLS83129.1"/>
    <property type="molecule type" value="Genomic_DNA"/>
</dbReference>
<keyword evidence="2" id="KW-1185">Reference proteome</keyword>
<protein>
    <submittedName>
        <fullName evidence="1">Uncharacterized protein</fullName>
    </submittedName>
</protein>
<name>A0AA37TKY2_9GAMM</name>
<proteinExistence type="predicted"/>
<dbReference type="Pfam" id="PF20567">
    <property type="entry name" value="DUF6776"/>
    <property type="match status" value="1"/>
</dbReference>
<evidence type="ECO:0000313" key="1">
    <source>
        <dbReference type="EMBL" id="GLS83129.1"/>
    </source>
</evidence>
<organism evidence="1 2">
    <name type="scientific">Paraferrimonas haliotis</name>
    <dbReference type="NCBI Taxonomy" id="2013866"/>
    <lineage>
        <taxon>Bacteria</taxon>
        <taxon>Pseudomonadati</taxon>
        <taxon>Pseudomonadota</taxon>
        <taxon>Gammaproteobacteria</taxon>
        <taxon>Alteromonadales</taxon>
        <taxon>Ferrimonadaceae</taxon>
        <taxon>Paraferrimonas</taxon>
    </lineage>
</organism>
<reference evidence="1 2" key="1">
    <citation type="journal article" date="2014" name="Int. J. Syst. Evol. Microbiol.">
        <title>Complete genome sequence of Corynebacterium casei LMG S-19264T (=DSM 44701T), isolated from a smear-ripened cheese.</title>
        <authorList>
            <consortium name="US DOE Joint Genome Institute (JGI-PGF)"/>
            <person name="Walter F."/>
            <person name="Albersmeier A."/>
            <person name="Kalinowski J."/>
            <person name="Ruckert C."/>
        </authorList>
    </citation>
    <scope>NUCLEOTIDE SEQUENCE [LARGE SCALE GENOMIC DNA]</scope>
    <source>
        <strain evidence="1 2">NBRC 112785</strain>
    </source>
</reference>
<evidence type="ECO:0000313" key="2">
    <source>
        <dbReference type="Proteomes" id="UP001157439"/>
    </source>
</evidence>
<dbReference type="Proteomes" id="UP001157439">
    <property type="component" value="Unassembled WGS sequence"/>
</dbReference>